<comment type="subcellular location">
    <subcellularLocation>
        <location evidence="1">Host cytoplasm</location>
    </subcellularLocation>
    <subcellularLocation>
        <location evidence="2">Virion</location>
    </subcellularLocation>
</comment>
<reference evidence="8 9" key="1">
    <citation type="submission" date="2015-01" db="EMBL/GenBank/DDBJ databases">
        <title>Molecular Characteristics of Noroviruses Causing Outbreaks of Acute Gastroenteritis in Huzhou.</title>
        <authorList>
            <person name="Ji L."/>
            <person name="Wu X."/>
            <person name="Chen L."/>
            <person name="Xu D."/>
            <person name="Shen Y."/>
            <person name="Zha Y."/>
            <person name="Zhu X."/>
            <person name="Han J."/>
        </authorList>
    </citation>
    <scope>NUCLEOTIDE SEQUENCE [LARGE SCALE GENOMIC DNA]</scope>
    <source>
        <strain evidence="8">GI/Hu/CHN/2008/Huzhou/N11</strain>
    </source>
</reference>
<protein>
    <submittedName>
        <fullName evidence="8">Vp1</fullName>
    </submittedName>
</protein>
<dbReference type="Gene3D" id="2.40.510.10">
    <property type="entry name" value="Positive stranded ssRNA viruses"/>
    <property type="match status" value="1"/>
</dbReference>
<evidence type="ECO:0000313" key="8">
    <source>
        <dbReference type="EMBL" id="AKM20818.1"/>
    </source>
</evidence>
<evidence type="ECO:0000256" key="5">
    <source>
        <dbReference type="SAM" id="MobiDB-lite"/>
    </source>
</evidence>
<feature type="domain" description="Calicivirus coat protein C-terminal" evidence="7">
    <location>
        <begin position="305"/>
        <end position="534"/>
    </location>
</feature>
<dbReference type="GO" id="GO:0044423">
    <property type="term" value="C:virion component"/>
    <property type="evidence" value="ECO:0007669"/>
    <property type="project" value="UniProtKB-KW"/>
</dbReference>
<organism evidence="8 9">
    <name type="scientific">Norovirus GI</name>
    <dbReference type="NCBI Taxonomy" id="122928"/>
    <lineage>
        <taxon>Viruses</taxon>
        <taxon>Riboviria</taxon>
        <taxon>Orthornavirae</taxon>
        <taxon>Pisuviricota</taxon>
        <taxon>Pisoniviricetes</taxon>
        <taxon>Picornavirales</taxon>
        <taxon>Caliciviridae</taxon>
        <taxon>Norovirus</taxon>
        <taxon>Norovirus norwalkense</taxon>
        <taxon>Norwalk virus</taxon>
    </lineage>
</organism>
<sequence>MMMASKDAPTSPDGASGAGQLVPEANTAEQISMDPVAGASTAVATAGQVNMIDPWIFNNFVQAPQGEFTISPNNTPGDILFDLQLGPHLNPFLAHLSQMYNGWVGNMRVRILLAGNAFTAGKIIICCVPPGFDARILTIAQATLFPHLIADVRTLEPVELPLEDVRNVLYHNSSQPQPTMRLVAMLYTPLRTGGGSGGTDAFVVAGRVLTCPAPDFSFLFLVPPSVEQKTRVFSVPNIPLKDLSNSRVPVPIQGMFMSPDVNQSVQFQNGRCQIDGQLQGTTPVSLSQLCKIRGKTSSNARVLNLSEVDGTPFIPLESPAPVGFPDLGGCDWHVNFSFQTQDRDPSQSVTFATNDASFVPYLGSVSPHNGEGFQAGDIIGSLGWISAPSDNSQFNVWAIPKYGSSLPDVTHLAPAVFPPGFGEVILYFYSTFPGSGQPSQLQVPCLLPQEFITHFCNEQAPIAGEAALLHYVDPDTGRNLGEFKLYPDGFMTCVPNSVSSGPQTLPINGVFVFVSWVSRFYQLKPVGTASAARRLGLRRI</sequence>
<evidence type="ECO:0000313" key="9">
    <source>
        <dbReference type="Proteomes" id="UP000137198"/>
    </source>
</evidence>
<gene>
    <name evidence="8" type="primary">vp1</name>
</gene>
<accession>A0A0G3Y4A4</accession>
<dbReference type="Proteomes" id="UP000137198">
    <property type="component" value="Genome"/>
</dbReference>
<dbReference type="InterPro" id="IPR029053">
    <property type="entry name" value="Viral_coat"/>
</dbReference>
<evidence type="ECO:0000259" key="7">
    <source>
        <dbReference type="Pfam" id="PF08435"/>
    </source>
</evidence>
<dbReference type="Pfam" id="PF08435">
    <property type="entry name" value="Calici_coat_C"/>
    <property type="match status" value="1"/>
</dbReference>
<keyword evidence="3" id="KW-0946">Virion</keyword>
<proteinExistence type="predicted"/>
<dbReference type="InterPro" id="IPR033703">
    <property type="entry name" value="Rhv-like"/>
</dbReference>
<evidence type="ECO:0000256" key="1">
    <source>
        <dbReference type="ARBA" id="ARBA00004192"/>
    </source>
</evidence>
<evidence type="ECO:0000256" key="2">
    <source>
        <dbReference type="ARBA" id="ARBA00004328"/>
    </source>
</evidence>
<dbReference type="Pfam" id="PF00915">
    <property type="entry name" value="Calici_coat"/>
    <property type="match status" value="1"/>
</dbReference>
<feature type="domain" description="Calicivirus coat protein" evidence="6">
    <location>
        <begin position="8"/>
        <end position="295"/>
    </location>
</feature>
<feature type="region of interest" description="Disordered" evidence="5">
    <location>
        <begin position="1"/>
        <end position="20"/>
    </location>
</feature>
<keyword evidence="4" id="KW-1035">Host cytoplasm</keyword>
<dbReference type="Gene3D" id="2.60.120.20">
    <property type="match status" value="1"/>
</dbReference>
<evidence type="ECO:0000259" key="6">
    <source>
        <dbReference type="Pfam" id="PF00915"/>
    </source>
</evidence>
<dbReference type="InterPro" id="IPR004005">
    <property type="entry name" value="Calicivirus_coat"/>
</dbReference>
<name>A0A0G3Y4A4_NORV</name>
<dbReference type="GO" id="GO:0030430">
    <property type="term" value="C:host cell cytoplasm"/>
    <property type="evidence" value="ECO:0007669"/>
    <property type="project" value="UniProtKB-SubCell"/>
</dbReference>
<dbReference type="InterPro" id="IPR013643">
    <property type="entry name" value="Calicivirus_coat_C"/>
</dbReference>
<dbReference type="Gene3D" id="2.40.30.120">
    <property type="entry name" value="Positive stranded ssRNA viruses"/>
    <property type="match status" value="1"/>
</dbReference>
<dbReference type="SUPFAM" id="SSF88633">
    <property type="entry name" value="Positive stranded ssRNA viruses"/>
    <property type="match status" value="1"/>
</dbReference>
<dbReference type="CDD" id="cd00205">
    <property type="entry name" value="rhv_like"/>
    <property type="match status" value="1"/>
</dbReference>
<evidence type="ECO:0000256" key="4">
    <source>
        <dbReference type="ARBA" id="ARBA00023200"/>
    </source>
</evidence>
<dbReference type="EMBL" id="KP407451">
    <property type="protein sequence ID" value="AKM20818.1"/>
    <property type="molecule type" value="Genomic_RNA"/>
</dbReference>
<evidence type="ECO:0000256" key="3">
    <source>
        <dbReference type="ARBA" id="ARBA00022844"/>
    </source>
</evidence>